<keyword evidence="3" id="KW-1185">Reference proteome</keyword>
<dbReference type="EMBL" id="JANPWB010000002">
    <property type="protein sequence ID" value="KAJ1206363.1"/>
    <property type="molecule type" value="Genomic_DNA"/>
</dbReference>
<accession>A0AAV7W184</accession>
<proteinExistence type="predicted"/>
<gene>
    <name evidence="2" type="ORF">NDU88_001769</name>
</gene>
<dbReference type="Proteomes" id="UP001066276">
    <property type="component" value="Chromosome 1_2"/>
</dbReference>
<protein>
    <submittedName>
        <fullName evidence="2">Uncharacterized protein</fullName>
    </submittedName>
</protein>
<sequence>MSDPNHRTGPAERQLLKAYAAWKESRGATKHRGHHPAPPPVGVPQTWPTSVGIQRGGPQARHCLRTPCVSLSPYQRVASPLTPAASSSLPAQGNNSRQLRAACHRRIKDKFELLPCRA</sequence>
<comment type="caution">
    <text evidence="2">The sequence shown here is derived from an EMBL/GenBank/DDBJ whole genome shotgun (WGS) entry which is preliminary data.</text>
</comment>
<dbReference type="AlphaFoldDB" id="A0AAV7W184"/>
<evidence type="ECO:0000313" key="3">
    <source>
        <dbReference type="Proteomes" id="UP001066276"/>
    </source>
</evidence>
<evidence type="ECO:0000256" key="1">
    <source>
        <dbReference type="SAM" id="MobiDB-lite"/>
    </source>
</evidence>
<feature type="compositionally biased region" description="Basic and acidic residues" evidence="1">
    <location>
        <begin position="1"/>
        <end position="10"/>
    </location>
</feature>
<evidence type="ECO:0000313" key="2">
    <source>
        <dbReference type="EMBL" id="KAJ1206363.1"/>
    </source>
</evidence>
<organism evidence="2 3">
    <name type="scientific">Pleurodeles waltl</name>
    <name type="common">Iberian ribbed newt</name>
    <dbReference type="NCBI Taxonomy" id="8319"/>
    <lineage>
        <taxon>Eukaryota</taxon>
        <taxon>Metazoa</taxon>
        <taxon>Chordata</taxon>
        <taxon>Craniata</taxon>
        <taxon>Vertebrata</taxon>
        <taxon>Euteleostomi</taxon>
        <taxon>Amphibia</taxon>
        <taxon>Batrachia</taxon>
        <taxon>Caudata</taxon>
        <taxon>Salamandroidea</taxon>
        <taxon>Salamandridae</taxon>
        <taxon>Pleurodelinae</taxon>
        <taxon>Pleurodeles</taxon>
    </lineage>
</organism>
<reference evidence="2" key="1">
    <citation type="journal article" date="2022" name="bioRxiv">
        <title>Sequencing and chromosome-scale assembly of the giantPleurodeles waltlgenome.</title>
        <authorList>
            <person name="Brown T."/>
            <person name="Elewa A."/>
            <person name="Iarovenko S."/>
            <person name="Subramanian E."/>
            <person name="Araus A.J."/>
            <person name="Petzold A."/>
            <person name="Susuki M."/>
            <person name="Suzuki K.-i.T."/>
            <person name="Hayashi T."/>
            <person name="Toyoda A."/>
            <person name="Oliveira C."/>
            <person name="Osipova E."/>
            <person name="Leigh N.D."/>
            <person name="Simon A."/>
            <person name="Yun M.H."/>
        </authorList>
    </citation>
    <scope>NUCLEOTIDE SEQUENCE</scope>
    <source>
        <strain evidence="2">20211129_DDA</strain>
        <tissue evidence="2">Liver</tissue>
    </source>
</reference>
<name>A0AAV7W184_PLEWA</name>
<feature type="region of interest" description="Disordered" evidence="1">
    <location>
        <begin position="1"/>
        <end position="59"/>
    </location>
</feature>